<comment type="cofactor">
    <cofactor evidence="1">
        <name>thiamine diphosphate</name>
        <dbReference type="ChEBI" id="CHEBI:58937"/>
    </cofactor>
</comment>
<dbReference type="PANTHER" id="PTHR47514">
    <property type="entry name" value="TRANSKETOLASE N-TERMINAL SECTION-RELATED"/>
    <property type="match status" value="1"/>
</dbReference>
<keyword evidence="6" id="KW-1185">Reference proteome</keyword>
<protein>
    <recommendedName>
        <fullName evidence="4">Transketolase N-terminal domain-containing protein</fullName>
    </recommendedName>
</protein>
<dbReference type="OrthoDB" id="8732661at2"/>
<evidence type="ECO:0000313" key="5">
    <source>
        <dbReference type="EMBL" id="EHR33568.1"/>
    </source>
</evidence>
<dbReference type="RefSeq" id="WP_005398682.1">
    <property type="nucleotide sequence ID" value="NZ_JH601088.1"/>
</dbReference>
<dbReference type="PATRIC" id="fig|883114.3.peg.1157"/>
<dbReference type="Pfam" id="PF00456">
    <property type="entry name" value="Transketolase_N"/>
    <property type="match status" value="1"/>
</dbReference>
<dbReference type="CDD" id="cd02012">
    <property type="entry name" value="TPP_TK"/>
    <property type="match status" value="1"/>
</dbReference>
<proteinExistence type="inferred from homology"/>
<comment type="similarity">
    <text evidence="2">Belongs to the transketolase family.</text>
</comment>
<evidence type="ECO:0000313" key="6">
    <source>
        <dbReference type="Proteomes" id="UP000004191"/>
    </source>
</evidence>
<feature type="domain" description="Transketolase N-terminal" evidence="4">
    <location>
        <begin position="15"/>
        <end position="262"/>
    </location>
</feature>
<dbReference type="HOGENOM" id="CLU_009227_4_1_9"/>
<comment type="caution">
    <text evidence="5">The sequence shown here is derived from an EMBL/GenBank/DDBJ whole genome shotgun (WGS) entry which is preliminary data.</text>
</comment>
<dbReference type="STRING" id="883114.HMPREF9709_01167"/>
<dbReference type="AlphaFoldDB" id="H3NPA6"/>
<evidence type="ECO:0000256" key="3">
    <source>
        <dbReference type="ARBA" id="ARBA00023052"/>
    </source>
</evidence>
<evidence type="ECO:0000256" key="2">
    <source>
        <dbReference type="ARBA" id="ARBA00007131"/>
    </source>
</evidence>
<dbReference type="SUPFAM" id="SSF52518">
    <property type="entry name" value="Thiamin diphosphate-binding fold (THDP-binding)"/>
    <property type="match status" value="1"/>
</dbReference>
<dbReference type="Gene3D" id="3.40.50.970">
    <property type="match status" value="1"/>
</dbReference>
<sequence length="284" mass="32126">MRKNDYIELKKFSAKIRIEILKMLKWRRYGHLGGSMSIVELLSVLYGKQMDIDPNNPKKEVRDYFVLSKGHAGPALYSTLALKGFFDKELLYTLNEIGTNLPSHPDRLKTPGVDVTTGSLGQGTSLAAGLAYTLRLENSDKKVYLICGDGELNEGQVWEAFQFIAHKKLNEVIVFIDNNKMQLDGNTEDIINPFDIKKKMEAFGFYTQEIDGHDESKIDEAIENAKKVKDKAVCIILDTVKGQGFPYFYNTPANHSPKFNKEVDEETDKVIKELENFISENGGM</sequence>
<dbReference type="InterPro" id="IPR005474">
    <property type="entry name" value="Transketolase_N"/>
</dbReference>
<dbReference type="PANTHER" id="PTHR47514:SF1">
    <property type="entry name" value="TRANSKETOLASE N-TERMINAL SECTION-RELATED"/>
    <property type="match status" value="1"/>
</dbReference>
<name>H3NPA6_9FIRM</name>
<organism evidence="5 6">
    <name type="scientific">Helcococcus kunzii ATCC 51366</name>
    <dbReference type="NCBI Taxonomy" id="883114"/>
    <lineage>
        <taxon>Bacteria</taxon>
        <taxon>Bacillati</taxon>
        <taxon>Bacillota</taxon>
        <taxon>Tissierellia</taxon>
        <taxon>Tissierellales</taxon>
        <taxon>Peptoniphilaceae</taxon>
        <taxon>Helcococcus</taxon>
    </lineage>
</organism>
<dbReference type="GeneID" id="96999152"/>
<reference evidence="5 6" key="1">
    <citation type="submission" date="2012-01" db="EMBL/GenBank/DDBJ databases">
        <title>The Genome Sequence of Helcococcus kunzii ATCC 51366.</title>
        <authorList>
            <consortium name="The Broad Institute Genome Sequencing Platform"/>
            <person name="Earl A."/>
            <person name="Ward D."/>
            <person name="Feldgarden M."/>
            <person name="Gevers D."/>
            <person name="Huys G."/>
            <person name="Young S.K."/>
            <person name="Zeng Q."/>
            <person name="Gargeya S."/>
            <person name="Fitzgerald M."/>
            <person name="Haas B."/>
            <person name="Abouelleil A."/>
            <person name="Alvarado L."/>
            <person name="Arachchi H.M."/>
            <person name="Berlin A."/>
            <person name="Chapman S.B."/>
            <person name="Gearin G."/>
            <person name="Goldberg J."/>
            <person name="Griggs A."/>
            <person name="Gujja S."/>
            <person name="Hansen M."/>
            <person name="Heiman D."/>
            <person name="Howarth C."/>
            <person name="Larimer J."/>
            <person name="Lui A."/>
            <person name="MacDonald P.J.P."/>
            <person name="McCowen C."/>
            <person name="Montmayeur A."/>
            <person name="Murphy C."/>
            <person name="Neiman D."/>
            <person name="Pearson M."/>
            <person name="Priest M."/>
            <person name="Roberts A."/>
            <person name="Saif S."/>
            <person name="Shea T."/>
            <person name="Sisk P."/>
            <person name="Stolte C."/>
            <person name="Sykes S."/>
            <person name="Wortman J."/>
            <person name="Nusbaum C."/>
            <person name="Birren B."/>
        </authorList>
    </citation>
    <scope>NUCLEOTIDE SEQUENCE [LARGE SCALE GENOMIC DNA]</scope>
    <source>
        <strain evidence="5 6">ATCC 51366</strain>
    </source>
</reference>
<gene>
    <name evidence="5" type="ORF">HMPREF9709_01167</name>
</gene>
<accession>H3NPA6</accession>
<dbReference type="eggNOG" id="COG3959">
    <property type="taxonomic scope" value="Bacteria"/>
</dbReference>
<evidence type="ECO:0000259" key="4">
    <source>
        <dbReference type="Pfam" id="PF00456"/>
    </source>
</evidence>
<evidence type="ECO:0000256" key="1">
    <source>
        <dbReference type="ARBA" id="ARBA00001964"/>
    </source>
</evidence>
<keyword evidence="3" id="KW-0786">Thiamine pyrophosphate</keyword>
<dbReference type="InterPro" id="IPR029061">
    <property type="entry name" value="THDP-binding"/>
</dbReference>
<dbReference type="Proteomes" id="UP000004191">
    <property type="component" value="Unassembled WGS sequence"/>
</dbReference>
<dbReference type="EMBL" id="AGEI01000022">
    <property type="protein sequence ID" value="EHR33568.1"/>
    <property type="molecule type" value="Genomic_DNA"/>
</dbReference>